<evidence type="ECO:0000256" key="1">
    <source>
        <dbReference type="ARBA" id="ARBA00001966"/>
    </source>
</evidence>
<evidence type="ECO:0000313" key="8">
    <source>
        <dbReference type="EMBL" id="QFR48352.1"/>
    </source>
</evidence>
<dbReference type="AlphaFoldDB" id="A0A5P8NY43"/>
<proteinExistence type="predicted"/>
<keyword evidence="9" id="KW-1185">Reference proteome</keyword>
<dbReference type="PANTHER" id="PTHR11228">
    <property type="entry name" value="RADICAL SAM DOMAIN PROTEIN"/>
    <property type="match status" value="1"/>
</dbReference>
<dbReference type="InterPro" id="IPR007197">
    <property type="entry name" value="rSAM"/>
</dbReference>
<feature type="domain" description="Radical SAM core" evidence="6">
    <location>
        <begin position="147"/>
        <end position="277"/>
    </location>
</feature>
<dbReference type="Proteomes" id="UP000326944">
    <property type="component" value="Chromosome"/>
</dbReference>
<evidence type="ECO:0000256" key="2">
    <source>
        <dbReference type="ARBA" id="ARBA00022691"/>
    </source>
</evidence>
<dbReference type="EMBL" id="CP043617">
    <property type="protein sequence ID" value="QFR48352.1"/>
    <property type="molecule type" value="Genomic_DNA"/>
</dbReference>
<dbReference type="KEGG" id="sulg:FJR48_00865"/>
<dbReference type="GO" id="GO:0051536">
    <property type="term" value="F:iron-sulfur cluster binding"/>
    <property type="evidence" value="ECO:0007669"/>
    <property type="project" value="UniProtKB-KW"/>
</dbReference>
<reference evidence="8 9" key="1">
    <citation type="submission" date="2019-09" db="EMBL/GenBank/DDBJ databases">
        <title>Sulfurimonas gotlandica sp. nov., a chemoautotrophic and psychrotolerant epsilonproteobacterium isolated from a pelagic redoxcline, and an emended description of the genus Sulfurimonas.</title>
        <authorList>
            <person name="Wang S."/>
            <person name="Jiang L."/>
            <person name="Shao S."/>
        </authorList>
    </citation>
    <scope>NUCLEOTIDE SEQUENCE [LARGE SCALE GENOMIC DNA]</scope>
    <source>
        <strain evidence="8 9">GYSZ_1</strain>
    </source>
</reference>
<dbReference type="GO" id="GO:0003824">
    <property type="term" value="F:catalytic activity"/>
    <property type="evidence" value="ECO:0007669"/>
    <property type="project" value="InterPro"/>
</dbReference>
<evidence type="ECO:0000259" key="6">
    <source>
        <dbReference type="Pfam" id="PF04055"/>
    </source>
</evidence>
<dbReference type="InterPro" id="IPR050377">
    <property type="entry name" value="Radical_SAM_PqqE_MftC-like"/>
</dbReference>
<dbReference type="GO" id="GO:0046872">
    <property type="term" value="F:metal ion binding"/>
    <property type="evidence" value="ECO:0007669"/>
    <property type="project" value="UniProtKB-KW"/>
</dbReference>
<evidence type="ECO:0000256" key="4">
    <source>
        <dbReference type="ARBA" id="ARBA00023004"/>
    </source>
</evidence>
<keyword evidence="5" id="KW-0411">Iron-sulfur</keyword>
<dbReference type="InterPro" id="IPR058240">
    <property type="entry name" value="rSAM_sf"/>
</dbReference>
<dbReference type="RefSeq" id="WP_152306295.1">
    <property type="nucleotide sequence ID" value="NZ_CP043617.1"/>
</dbReference>
<dbReference type="SUPFAM" id="SSF102114">
    <property type="entry name" value="Radical SAM enzymes"/>
    <property type="match status" value="2"/>
</dbReference>
<dbReference type="CDD" id="cd01335">
    <property type="entry name" value="Radical_SAM"/>
    <property type="match status" value="1"/>
</dbReference>
<gene>
    <name evidence="8" type="ORF">FJR48_00865</name>
</gene>
<dbReference type="InterPro" id="IPR023885">
    <property type="entry name" value="4Fe4S-binding_SPASM_dom"/>
</dbReference>
<accession>A0A5P8NY43</accession>
<evidence type="ECO:0000256" key="5">
    <source>
        <dbReference type="ARBA" id="ARBA00023014"/>
    </source>
</evidence>
<dbReference type="SFLD" id="SFLDS00029">
    <property type="entry name" value="Radical_SAM"/>
    <property type="match status" value="1"/>
</dbReference>
<evidence type="ECO:0000313" key="9">
    <source>
        <dbReference type="Proteomes" id="UP000326944"/>
    </source>
</evidence>
<keyword evidence="3" id="KW-0479">Metal-binding</keyword>
<dbReference type="CDD" id="cd21109">
    <property type="entry name" value="SPASM"/>
    <property type="match status" value="1"/>
</dbReference>
<organism evidence="8 9">
    <name type="scientific">Sulfurimonas lithotrophica</name>
    <dbReference type="NCBI Taxonomy" id="2590022"/>
    <lineage>
        <taxon>Bacteria</taxon>
        <taxon>Pseudomonadati</taxon>
        <taxon>Campylobacterota</taxon>
        <taxon>Epsilonproteobacteria</taxon>
        <taxon>Campylobacterales</taxon>
        <taxon>Sulfurimonadaceae</taxon>
        <taxon>Sulfurimonas</taxon>
    </lineage>
</organism>
<comment type="cofactor">
    <cofactor evidence="1">
        <name>[4Fe-4S] cluster</name>
        <dbReference type="ChEBI" id="CHEBI:49883"/>
    </cofactor>
</comment>
<dbReference type="PANTHER" id="PTHR11228:SF7">
    <property type="entry name" value="PQQA PEPTIDE CYCLASE"/>
    <property type="match status" value="1"/>
</dbReference>
<sequence length="367" mass="41764">MSYSSLIKNIQVPNKPCIHPWFYLWINAAGDATICPQNNIRLGSLNDSSLEDIWNNKKVQDIRSNFLKGQYEKAGCERECPYLRGEYKHATKNIPVEELIFPDINIENLKTNTKPYVNILKAIDSYNLGLPETTNKPVVLDCQNILTCNASCIMCGQPHSSKLKHSIIVKDKIAESSKYLCALRWQGGEVFLDPEFISNISRISEIGNDDLLQIIITNGSLLNLENIHNIINHTGKVKFIVSMDGATKKTVDKIRYKLKYEKILESLRILSEKQQEIGMSDLVLWNYTVMKSNIAEVSSAIRLANSIKININIAAIQGSYPDENFFEFDLINKAEWLNYIDEWKQIIDNLQIKVSGVDGLIERYSLS</sequence>
<keyword evidence="4" id="KW-0408">Iron</keyword>
<keyword evidence="2" id="KW-0949">S-adenosyl-L-methionine</keyword>
<dbReference type="Pfam" id="PF04055">
    <property type="entry name" value="Radical_SAM"/>
    <property type="match status" value="1"/>
</dbReference>
<name>A0A5P8NY43_9BACT</name>
<dbReference type="OrthoDB" id="9772409at2"/>
<evidence type="ECO:0000259" key="7">
    <source>
        <dbReference type="Pfam" id="PF13186"/>
    </source>
</evidence>
<dbReference type="SFLD" id="SFLDG01067">
    <property type="entry name" value="SPASM/twitch_domain_containing"/>
    <property type="match status" value="1"/>
</dbReference>
<dbReference type="InterPro" id="IPR013785">
    <property type="entry name" value="Aldolase_TIM"/>
</dbReference>
<dbReference type="Pfam" id="PF13186">
    <property type="entry name" value="SPASM"/>
    <property type="match status" value="1"/>
</dbReference>
<protein>
    <submittedName>
        <fullName evidence="8">Radical SAM protein</fullName>
    </submittedName>
</protein>
<feature type="domain" description="4Fe4S-binding SPASM" evidence="7">
    <location>
        <begin position="17"/>
        <end position="80"/>
    </location>
</feature>
<evidence type="ECO:0000256" key="3">
    <source>
        <dbReference type="ARBA" id="ARBA00022723"/>
    </source>
</evidence>
<dbReference type="Gene3D" id="3.20.20.70">
    <property type="entry name" value="Aldolase class I"/>
    <property type="match status" value="2"/>
</dbReference>